<gene>
    <name evidence="3" type="ORF">AW06_002154</name>
</gene>
<dbReference type="AlphaFoldDB" id="A0A080M658"/>
<feature type="domain" description="Insertion element IS402-like" evidence="2">
    <location>
        <begin position="7"/>
        <end position="80"/>
    </location>
</feature>
<dbReference type="PANTHER" id="PTHR46637:SF1">
    <property type="entry name" value="BLL5188 PROTEIN"/>
    <property type="match status" value="1"/>
</dbReference>
<protein>
    <submittedName>
        <fullName evidence="3">Transposase</fullName>
    </submittedName>
</protein>
<keyword evidence="4" id="KW-1185">Reference proteome</keyword>
<proteinExistence type="predicted"/>
<name>A0A080M658_9PROT</name>
<dbReference type="PANTHER" id="PTHR46637">
    <property type="entry name" value="TIS1421-TRANSPOSASE PROTEIN A"/>
    <property type="match status" value="1"/>
</dbReference>
<sequence>MKQRHALRDDPWDRIQDRLPGRAEHVGVTAADKRLFVEAVRYRYRTGIPWRALPERFGDFRVVHLRFSRGSQSGVWKRVFSGWAEEADNEWVRMDSSLVRAHPHRAGALRKGPEVGQAIGRRRGGLSTKIHATVDALGNPAGFPLPPGQTHDFVGADVWLPNSPADAVLAEQADDAQKRLIEPLENAGKPIVIPSRRTYLIQRPLDRHLYLARHLIENFFRQAQAVPCHRHPLRQNCSQFPRRHSLGGLPRLAQLMTRPSPGSGRSRRRPGDRSGSHARCRYCSEARRRSPERGPAASSGACCARLRMPLGR</sequence>
<evidence type="ECO:0000259" key="2">
    <source>
        <dbReference type="Pfam" id="PF13340"/>
    </source>
</evidence>
<dbReference type="STRING" id="1453999.AW06_002154"/>
<organism evidence="3 4">
    <name type="scientific">Candidatus Accumulibacter cognatus</name>
    <dbReference type="NCBI Taxonomy" id="2954383"/>
    <lineage>
        <taxon>Bacteria</taxon>
        <taxon>Pseudomonadati</taxon>
        <taxon>Pseudomonadota</taxon>
        <taxon>Betaproteobacteria</taxon>
        <taxon>Candidatus Accumulibacter</taxon>
    </lineage>
</organism>
<dbReference type="InterPro" id="IPR025161">
    <property type="entry name" value="IS402-like_dom"/>
</dbReference>
<dbReference type="NCBIfam" id="NF033580">
    <property type="entry name" value="transpos_IS5_3"/>
    <property type="match status" value="1"/>
</dbReference>
<evidence type="ECO:0000256" key="1">
    <source>
        <dbReference type="SAM" id="MobiDB-lite"/>
    </source>
</evidence>
<evidence type="ECO:0000313" key="4">
    <source>
        <dbReference type="Proteomes" id="UP000021315"/>
    </source>
</evidence>
<dbReference type="InterPro" id="IPR052909">
    <property type="entry name" value="Transposase_6_like"/>
</dbReference>
<evidence type="ECO:0000313" key="3">
    <source>
        <dbReference type="EMBL" id="KFB76782.1"/>
    </source>
</evidence>
<accession>A0A080M658</accession>
<reference evidence="3" key="1">
    <citation type="submission" date="2014-02" db="EMBL/GenBank/DDBJ databases">
        <title>Expanding our view of genomic diversity in Candidatus Accumulibacter clades.</title>
        <authorList>
            <person name="Skennerton C.T."/>
            <person name="Barr J.J."/>
            <person name="Slater F.R."/>
            <person name="Bond P.L."/>
            <person name="Tyson G.W."/>
        </authorList>
    </citation>
    <scope>NUCLEOTIDE SEQUENCE [LARGE SCALE GENOMIC DNA]</scope>
</reference>
<feature type="region of interest" description="Disordered" evidence="1">
    <location>
        <begin position="252"/>
        <end position="279"/>
    </location>
</feature>
<dbReference type="Proteomes" id="UP000021315">
    <property type="component" value="Unassembled WGS sequence"/>
</dbReference>
<comment type="caution">
    <text evidence="3">The sequence shown here is derived from an EMBL/GenBank/DDBJ whole genome shotgun (WGS) entry which is preliminary data.</text>
</comment>
<dbReference type="Pfam" id="PF13340">
    <property type="entry name" value="DUF4096"/>
    <property type="match status" value="1"/>
</dbReference>
<dbReference type="EMBL" id="JDST02000046">
    <property type="protein sequence ID" value="KFB76782.1"/>
    <property type="molecule type" value="Genomic_DNA"/>
</dbReference>